<reference evidence="2" key="1">
    <citation type="submission" date="2020-04" db="EMBL/GenBank/DDBJ databases">
        <title>Deep metagenomics examines the oral microbiome during advanced dental caries in children, revealing novel taxa and co-occurrences with host molecules.</title>
        <authorList>
            <person name="Baker J.L."/>
            <person name="Morton J.T."/>
            <person name="Dinis M."/>
            <person name="Alvarez R."/>
            <person name="Tran N.C."/>
            <person name="Knight R."/>
            <person name="Edlund A."/>
        </authorList>
    </citation>
    <scope>NUCLEOTIDE SEQUENCE</scope>
    <source>
        <strain evidence="2">JCVI_44_bin.5</strain>
    </source>
</reference>
<comment type="caution">
    <text evidence="2">The sequence shown here is derived from an EMBL/GenBank/DDBJ whole genome shotgun (WGS) entry which is preliminary data.</text>
</comment>
<gene>
    <name evidence="2" type="ORF">HXN26_02045</name>
</gene>
<protein>
    <submittedName>
        <fullName evidence="2">Uncharacterized protein</fullName>
    </submittedName>
</protein>
<dbReference type="EMBL" id="JABZSJ010000005">
    <property type="protein sequence ID" value="MBF1383632.1"/>
    <property type="molecule type" value="Genomic_DNA"/>
</dbReference>
<name>A0A930HL33_9BACT</name>
<organism evidence="2 3">
    <name type="scientific">Prevotella aurantiaca</name>
    <dbReference type="NCBI Taxonomy" id="596085"/>
    <lineage>
        <taxon>Bacteria</taxon>
        <taxon>Pseudomonadati</taxon>
        <taxon>Bacteroidota</taxon>
        <taxon>Bacteroidia</taxon>
        <taxon>Bacteroidales</taxon>
        <taxon>Prevotellaceae</taxon>
        <taxon>Prevotella</taxon>
    </lineage>
</organism>
<keyword evidence="1" id="KW-0812">Transmembrane</keyword>
<accession>A0A930HL33</accession>
<dbReference type="RefSeq" id="WP_273158393.1">
    <property type="nucleotide sequence ID" value="NZ_JABZSJ010000005.1"/>
</dbReference>
<evidence type="ECO:0000256" key="1">
    <source>
        <dbReference type="SAM" id="Phobius"/>
    </source>
</evidence>
<dbReference type="Proteomes" id="UP000771736">
    <property type="component" value="Unassembled WGS sequence"/>
</dbReference>
<feature type="transmembrane region" description="Helical" evidence="1">
    <location>
        <begin position="6"/>
        <end position="30"/>
    </location>
</feature>
<evidence type="ECO:0000313" key="3">
    <source>
        <dbReference type="Proteomes" id="UP000771736"/>
    </source>
</evidence>
<dbReference type="AlphaFoldDB" id="A0A930HL33"/>
<sequence length="225" mass="25980">MDSMQAQILIFLIIFLGIFGTFIAGVKMLPQNAHQETDSKERLMLIVSYNAFIIIGMLSIFLETFDNIVCQVLCIALPIATLLVACFVFGKFFLRIREWKRANPEFATLFFKEETGHFLKHDIIIISVDGAPKGTGVLYWQNYKCMIAPGKHHIRLKSREIIRRRTGEEMVFFVQDINIELLKNEEVLISEDSQNSCLHIRSLNKECHQGSAENIRNFYWTDITV</sequence>
<feature type="transmembrane region" description="Helical" evidence="1">
    <location>
        <begin position="68"/>
        <end position="94"/>
    </location>
</feature>
<evidence type="ECO:0000313" key="2">
    <source>
        <dbReference type="EMBL" id="MBF1383632.1"/>
    </source>
</evidence>
<keyword evidence="1" id="KW-1133">Transmembrane helix</keyword>
<feature type="transmembrane region" description="Helical" evidence="1">
    <location>
        <begin position="42"/>
        <end position="62"/>
    </location>
</feature>
<keyword evidence="1" id="KW-0472">Membrane</keyword>
<proteinExistence type="predicted"/>